<organism evidence="5 6">
    <name type="scientific">Paracidovorax wautersii</name>
    <dbReference type="NCBI Taxonomy" id="1177982"/>
    <lineage>
        <taxon>Bacteria</taxon>
        <taxon>Pseudomonadati</taxon>
        <taxon>Pseudomonadota</taxon>
        <taxon>Betaproteobacteria</taxon>
        <taxon>Burkholderiales</taxon>
        <taxon>Comamonadaceae</taxon>
        <taxon>Paracidovorax</taxon>
    </lineage>
</organism>
<proteinExistence type="predicted"/>
<evidence type="ECO:0000256" key="1">
    <source>
        <dbReference type="ARBA" id="ARBA00023015"/>
    </source>
</evidence>
<dbReference type="PANTHER" id="PTHR43537">
    <property type="entry name" value="TRANSCRIPTIONAL REGULATOR, GNTR FAMILY"/>
    <property type="match status" value="1"/>
</dbReference>
<dbReference type="AlphaFoldDB" id="A0A7V8JQ73"/>
<dbReference type="SMART" id="SM00895">
    <property type="entry name" value="FCD"/>
    <property type="match status" value="1"/>
</dbReference>
<name>A0A7V8JQ73_9BURK</name>
<dbReference type="CDD" id="cd07377">
    <property type="entry name" value="WHTH_GntR"/>
    <property type="match status" value="1"/>
</dbReference>
<dbReference type="SUPFAM" id="SSF46785">
    <property type="entry name" value="Winged helix' DNA-binding domain"/>
    <property type="match status" value="1"/>
</dbReference>
<dbReference type="InterPro" id="IPR000524">
    <property type="entry name" value="Tscrpt_reg_HTH_GntR"/>
</dbReference>
<dbReference type="InterPro" id="IPR036388">
    <property type="entry name" value="WH-like_DNA-bd_sf"/>
</dbReference>
<dbReference type="GO" id="GO:0003677">
    <property type="term" value="F:DNA binding"/>
    <property type="evidence" value="ECO:0007669"/>
    <property type="project" value="UniProtKB-KW"/>
</dbReference>
<dbReference type="GO" id="GO:0003700">
    <property type="term" value="F:DNA-binding transcription factor activity"/>
    <property type="evidence" value="ECO:0007669"/>
    <property type="project" value="InterPro"/>
</dbReference>
<feature type="domain" description="HTH gntR-type" evidence="4">
    <location>
        <begin position="29"/>
        <end position="96"/>
    </location>
</feature>
<evidence type="ECO:0000313" key="6">
    <source>
        <dbReference type="Proteomes" id="UP000461670"/>
    </source>
</evidence>
<dbReference type="InterPro" id="IPR036390">
    <property type="entry name" value="WH_DNA-bd_sf"/>
</dbReference>
<accession>A0A7V8JQ73</accession>
<evidence type="ECO:0000259" key="4">
    <source>
        <dbReference type="PROSITE" id="PS50949"/>
    </source>
</evidence>
<dbReference type="Gene3D" id="1.20.120.530">
    <property type="entry name" value="GntR ligand-binding domain-like"/>
    <property type="match status" value="1"/>
</dbReference>
<dbReference type="PRINTS" id="PR00035">
    <property type="entry name" value="HTHGNTR"/>
</dbReference>
<protein>
    <submittedName>
        <fullName evidence="5">Glc operon transcriptional activator</fullName>
    </submittedName>
</protein>
<dbReference type="PANTHER" id="PTHR43537:SF49">
    <property type="entry name" value="TRANSCRIPTIONAL REGULATORY PROTEIN"/>
    <property type="match status" value="1"/>
</dbReference>
<dbReference type="InterPro" id="IPR011711">
    <property type="entry name" value="GntR_C"/>
</dbReference>
<keyword evidence="3" id="KW-0804">Transcription</keyword>
<evidence type="ECO:0000256" key="3">
    <source>
        <dbReference type="ARBA" id="ARBA00023163"/>
    </source>
</evidence>
<dbReference type="Pfam" id="PF00392">
    <property type="entry name" value="GntR"/>
    <property type="match status" value="1"/>
</dbReference>
<dbReference type="PROSITE" id="PS50949">
    <property type="entry name" value="HTH_GNTR"/>
    <property type="match status" value="1"/>
</dbReference>
<keyword evidence="1" id="KW-0805">Transcription regulation</keyword>
<dbReference type="Pfam" id="PF07729">
    <property type="entry name" value="FCD"/>
    <property type="match status" value="1"/>
</dbReference>
<dbReference type="Gene3D" id="1.10.10.10">
    <property type="entry name" value="Winged helix-like DNA-binding domain superfamily/Winged helix DNA-binding domain"/>
    <property type="match status" value="1"/>
</dbReference>
<dbReference type="InterPro" id="IPR008920">
    <property type="entry name" value="TF_FadR/GntR_C"/>
</dbReference>
<reference evidence="6" key="1">
    <citation type="journal article" date="2020" name="MBio">
        <title>Horizontal gene transfer to a defensive symbiont with a reduced genome amongst a multipartite beetle microbiome.</title>
        <authorList>
            <person name="Waterworth S.C."/>
            <person name="Florez L.V."/>
            <person name="Rees E.R."/>
            <person name="Hertweck C."/>
            <person name="Kaltenpoth M."/>
            <person name="Kwan J.C."/>
        </authorList>
    </citation>
    <scope>NUCLEOTIDE SEQUENCE [LARGE SCALE GENOMIC DNA]</scope>
</reference>
<dbReference type="SUPFAM" id="SSF48008">
    <property type="entry name" value="GntR ligand-binding domain-like"/>
    <property type="match status" value="1"/>
</dbReference>
<dbReference type="Proteomes" id="UP000461670">
    <property type="component" value="Unassembled WGS sequence"/>
</dbReference>
<comment type="caution">
    <text evidence="5">The sequence shown here is derived from an EMBL/GenBank/DDBJ whole genome shotgun (WGS) entry which is preliminary data.</text>
</comment>
<evidence type="ECO:0000256" key="2">
    <source>
        <dbReference type="ARBA" id="ARBA00023125"/>
    </source>
</evidence>
<gene>
    <name evidence="5" type="primary">glcC</name>
    <name evidence="5" type="ORF">GAK30_02317</name>
</gene>
<dbReference type="SMART" id="SM00345">
    <property type="entry name" value="HTH_GNTR"/>
    <property type="match status" value="1"/>
</dbReference>
<evidence type="ECO:0000313" key="5">
    <source>
        <dbReference type="EMBL" id="KAF1020714.1"/>
    </source>
</evidence>
<sequence>MSVSFPDPTEIEAVAKSLAGDGPAVPAAASQAMKAQLQLRELILSGELPARSRLTEVAVVERLGVSRTPVRTALLKLEDEGLIEPAPGGGYSVCAFHERDIADAIELRGTLEGLLARLAAERGVARKALEAARDCLRRIDAALAPATLDDAHMSAYGQLNDAFHDHVRAMADSPVIARQLERACRLPFASPSAFVIIESHRAPARDMLTVAQSQHWQVLDAIEAREGSRAEAIMREHSRIARRNLQRALQAPGAAAVPGGVGLIQRQGGKSSL</sequence>
<keyword evidence="2" id="KW-0238">DNA-binding</keyword>
<dbReference type="EMBL" id="WNDQ01000031">
    <property type="protein sequence ID" value="KAF1020714.1"/>
    <property type="molecule type" value="Genomic_DNA"/>
</dbReference>